<evidence type="ECO:0000259" key="4">
    <source>
        <dbReference type="Pfam" id="PF08626"/>
    </source>
</evidence>
<evidence type="ECO:0000313" key="8">
    <source>
        <dbReference type="RefSeq" id="XP_065668374.1"/>
    </source>
</evidence>
<dbReference type="InterPro" id="IPR058565">
    <property type="entry name" value="Ig_TRAPPC9_Trs120_1st"/>
</dbReference>
<feature type="domain" description="Trs120/TRAPPC9 first Ig-like" evidence="6">
    <location>
        <begin position="528"/>
        <end position="637"/>
    </location>
</feature>
<evidence type="ECO:0000259" key="5">
    <source>
        <dbReference type="Pfam" id="PF26251"/>
    </source>
</evidence>
<evidence type="ECO:0000313" key="7">
    <source>
        <dbReference type="Proteomes" id="UP001652625"/>
    </source>
</evidence>
<name>A0ABM4D297_HYDVU</name>
<comment type="similarity">
    <text evidence="2">Belongs to the NIBP family.</text>
</comment>
<dbReference type="PANTHER" id="PTHR21512">
    <property type="entry name" value="TRAFFICKING PROTEIN PARTICLE COMPLEX SUBUNIT 9"/>
    <property type="match status" value="1"/>
</dbReference>
<dbReference type="InterPro" id="IPR058563">
    <property type="entry name" value="Trs120_TRAPPC9_N"/>
</dbReference>
<dbReference type="GeneID" id="100208044"/>
<feature type="domain" description="Trs120/TRAPPC9 TPR region" evidence="5">
    <location>
        <begin position="338"/>
        <end position="474"/>
    </location>
</feature>
<feature type="domain" description="Trs120/TRAPPC9 N-terminal" evidence="4">
    <location>
        <begin position="190"/>
        <end position="255"/>
    </location>
</feature>
<dbReference type="InterPro" id="IPR058564">
    <property type="entry name" value="TPR_TRAPPC9_Trs120"/>
</dbReference>
<dbReference type="RefSeq" id="XP_065668374.1">
    <property type="nucleotide sequence ID" value="XM_065812302.1"/>
</dbReference>
<evidence type="ECO:0000256" key="3">
    <source>
        <dbReference type="ARBA" id="ARBA00023034"/>
    </source>
</evidence>
<accession>A0ABM4D297</accession>
<reference evidence="8" key="1">
    <citation type="submission" date="2025-08" db="UniProtKB">
        <authorList>
            <consortium name="RefSeq"/>
        </authorList>
    </citation>
    <scope>IDENTIFICATION</scope>
</reference>
<sequence length="1086" mass="123728">MMHYDFRPNLLDHGRILILVRPFFNTSDQDFSFILQKLSNISHAEIQGTNRRILLKFTKGYSQDALEWGCLQTHRRPFGFIGVAKLSVDTSHHSKDYEIIVHRFSNLISQYSSYLYDSRCIIIGPEEPTIIIGNKNILYLSMYNEKDNTEFLHFISTFVSSLHVILESKRIDKINENPERMLMPLTANDKDQNGSDSDTRIVKRKCIGRNKKILADLCFLAGYYQDSLLYYQQSVDLLQNANDFLWVGSALEGLCAVSSTIGIGSDVKKMSQQELVIDNSNINVNGDCITFSKVLSCIHLSDDEIIIKYNECLRHYRRYVTGPIEIEAHFKFIRFLIKLKKKLEISQIVQSLLNLPITFNDAEKIEFTSVLASIYEQIGLIRKSAFYRHRAALQYKNTNSSKNSFSQALVLLKKICPAYQIDIEHSCDSRDIQKGWPAIQLKVLMDMLSLSRSLGNKLDSVKLICHILEEHIKDIDLSMQRDLIDWLEEYSDGKEPLHNEIDSELEIKLIKPLPIIKDFHPKKLPYHLEPFKSNNIKRTDNPFIFSSLSTKKPKDKKDVVWVCGDVSEVVMFVENPLPAEIKVNNMTLITDGIPFEAHPATLALPAESGFIPFMLLGTPKEAGTLVIKGYKVAVLGITNTIYLPTQIIVEVTPPMPALRLSSTFPRAPSASMLDPEDKNYRTLFTSVNVYQGHSCNGKLTLENTGKVAITKLSFKEKNEDSQILFNEEQVSSQLPLLPRQALILDVELMPAKSWKLCNSKDKIETLLSITYSCEEAVSMGYTRKIMWNTLIKVMPSLVLYDFAVNEIERHPTCSLICFNAINMTSITMDLECNSKIENAKFDIPKCCQKSIVQVLEPKKSISIQIHHPRINLPPSEFIMETIECVYQKFVAESIWLNWRLSGTNYDGVTYLQGFKVTSDIVNKLKPTPINMVININDKLLNEEDIVCSTVGELVKMTIDVKNSHGNEVGNLVLHIKTYQGCQRTPEYMKELYIPFGSLSKSIKKIAVGENFIHQCGFLFLYKGDYMVDVLCSVSKLFGMPTMNDHRLNTIEQLNVRLPSLSSNLMNTKLKSKEADVWACTFCIKVQ</sequence>
<keyword evidence="3" id="KW-0333">Golgi apparatus</keyword>
<keyword evidence="7" id="KW-1185">Reference proteome</keyword>
<organism evidence="7 8">
    <name type="scientific">Hydra vulgaris</name>
    <name type="common">Hydra</name>
    <name type="synonym">Hydra attenuata</name>
    <dbReference type="NCBI Taxonomy" id="6087"/>
    <lineage>
        <taxon>Eukaryota</taxon>
        <taxon>Metazoa</taxon>
        <taxon>Cnidaria</taxon>
        <taxon>Hydrozoa</taxon>
        <taxon>Hydroidolina</taxon>
        <taxon>Anthoathecata</taxon>
        <taxon>Aplanulata</taxon>
        <taxon>Hydridae</taxon>
        <taxon>Hydra</taxon>
    </lineage>
</organism>
<evidence type="ECO:0000259" key="6">
    <source>
        <dbReference type="Pfam" id="PF26254"/>
    </source>
</evidence>
<evidence type="ECO:0000256" key="1">
    <source>
        <dbReference type="ARBA" id="ARBA00004555"/>
    </source>
</evidence>
<protein>
    <submittedName>
        <fullName evidence="8">Trafficking protein particle complex subunit 9 isoform X2</fullName>
    </submittedName>
</protein>
<dbReference type="Pfam" id="PF26254">
    <property type="entry name" value="Ig_TRAPPC9-Trs120_1st"/>
    <property type="match status" value="1"/>
</dbReference>
<dbReference type="PANTHER" id="PTHR21512:SF5">
    <property type="entry name" value="TRAFFICKING PROTEIN PARTICLE COMPLEX SUBUNIT 9"/>
    <property type="match status" value="1"/>
</dbReference>
<dbReference type="Pfam" id="PF26251">
    <property type="entry name" value="TPR_TRAPPC9-Trs120"/>
    <property type="match status" value="1"/>
</dbReference>
<dbReference type="InterPro" id="IPR013935">
    <property type="entry name" value="Trs120_TRAPPC9"/>
</dbReference>
<gene>
    <name evidence="8" type="primary">LOC100208044</name>
</gene>
<dbReference type="Proteomes" id="UP001652625">
    <property type="component" value="Chromosome 12"/>
</dbReference>
<proteinExistence type="inferred from homology"/>
<comment type="subcellular location">
    <subcellularLocation>
        <location evidence="1">Golgi apparatus</location>
    </subcellularLocation>
</comment>
<dbReference type="Pfam" id="PF08626">
    <property type="entry name" value="TRAPPC9-Trs120"/>
    <property type="match status" value="1"/>
</dbReference>
<evidence type="ECO:0000256" key="2">
    <source>
        <dbReference type="ARBA" id="ARBA00008459"/>
    </source>
</evidence>